<protein>
    <submittedName>
        <fullName evidence="1">Uncharacterized protein</fullName>
    </submittedName>
</protein>
<organism evidence="1">
    <name type="scientific">viral metagenome</name>
    <dbReference type="NCBI Taxonomy" id="1070528"/>
    <lineage>
        <taxon>unclassified sequences</taxon>
        <taxon>metagenomes</taxon>
        <taxon>organismal metagenomes</taxon>
    </lineage>
</organism>
<name>A0A6C0I5E2_9ZZZZ</name>
<dbReference type="AlphaFoldDB" id="A0A6C0I5E2"/>
<reference evidence="1" key="1">
    <citation type="journal article" date="2020" name="Nature">
        <title>Giant virus diversity and host interactions through global metagenomics.</title>
        <authorList>
            <person name="Schulz F."/>
            <person name="Roux S."/>
            <person name="Paez-Espino D."/>
            <person name="Jungbluth S."/>
            <person name="Walsh D.A."/>
            <person name="Denef V.J."/>
            <person name="McMahon K.D."/>
            <person name="Konstantinidis K.T."/>
            <person name="Eloe-Fadrosh E.A."/>
            <person name="Kyrpides N.C."/>
            <person name="Woyke T."/>
        </authorList>
    </citation>
    <scope>NUCLEOTIDE SEQUENCE</scope>
    <source>
        <strain evidence="1">GVMAG-M-3300023184-190</strain>
    </source>
</reference>
<dbReference type="EMBL" id="MN740087">
    <property type="protein sequence ID" value="QHT87363.1"/>
    <property type="molecule type" value="Genomic_DNA"/>
</dbReference>
<accession>A0A6C0I5E2</accession>
<sequence length="110" mass="12400">MENILRSTLEKCVFSPDPIVGGIPIVECIQQNKKDKQVGGGIGLERFKDLVIPIGLFLDNANIEEILDIEEVYDKVIPDELFDSLFNSVLHSKKKESNNKTRKIVTNSKE</sequence>
<evidence type="ECO:0000313" key="1">
    <source>
        <dbReference type="EMBL" id="QHT87363.1"/>
    </source>
</evidence>
<proteinExistence type="predicted"/>